<dbReference type="GO" id="GO:0030170">
    <property type="term" value="F:pyridoxal phosphate binding"/>
    <property type="evidence" value="ECO:0007669"/>
    <property type="project" value="InterPro"/>
</dbReference>
<protein>
    <submittedName>
        <fullName evidence="7">Aspartate aminotransferase family protein</fullName>
    </submittedName>
</protein>
<dbReference type="PROSITE" id="PS00600">
    <property type="entry name" value="AA_TRANSFER_CLASS_3"/>
    <property type="match status" value="1"/>
</dbReference>
<dbReference type="Gene3D" id="3.90.1150.10">
    <property type="entry name" value="Aspartate Aminotransferase, domain 1"/>
    <property type="match status" value="1"/>
</dbReference>
<reference evidence="7" key="1">
    <citation type="submission" date="2017-08" db="EMBL/GenBank/DDBJ databases">
        <authorList>
            <person name="Imhoff J.F."/>
            <person name="Rahn T."/>
            <person name="Kuenzel S."/>
            <person name="Neulinger S.C."/>
        </authorList>
    </citation>
    <scope>NUCLEOTIDE SEQUENCE</scope>
    <source>
        <strain evidence="7">DSM 9154</strain>
    </source>
</reference>
<gene>
    <name evidence="7" type="ORF">CKO21_07945</name>
</gene>
<dbReference type="GO" id="GO:0005829">
    <property type="term" value="C:cytosol"/>
    <property type="evidence" value="ECO:0007669"/>
    <property type="project" value="TreeGrafter"/>
</dbReference>
<comment type="caution">
    <text evidence="7">The sequence shown here is derived from an EMBL/GenBank/DDBJ whole genome shotgun (WGS) entry which is preliminary data.</text>
</comment>
<dbReference type="SUPFAM" id="SSF53383">
    <property type="entry name" value="PLP-dependent transferases"/>
    <property type="match status" value="1"/>
</dbReference>
<dbReference type="InterPro" id="IPR005814">
    <property type="entry name" value="Aminotrans_3"/>
</dbReference>
<reference evidence="7" key="2">
    <citation type="journal article" date="2020" name="Microorganisms">
        <title>Osmotic Adaptation and Compatible Solute Biosynthesis of Phototrophic Bacteria as Revealed from Genome Analyses.</title>
        <authorList>
            <person name="Imhoff J.F."/>
            <person name="Rahn T."/>
            <person name="Kunzel S."/>
            <person name="Keller A."/>
            <person name="Neulinger S.C."/>
        </authorList>
    </citation>
    <scope>NUCLEOTIDE SEQUENCE</scope>
    <source>
        <strain evidence="7">DSM 9154</strain>
    </source>
</reference>
<comment type="cofactor">
    <cofactor evidence="1">
        <name>pyridoxal 5'-phosphate</name>
        <dbReference type="ChEBI" id="CHEBI:597326"/>
    </cofactor>
</comment>
<dbReference type="Gene3D" id="3.40.640.10">
    <property type="entry name" value="Type I PLP-dependent aspartate aminotransferase-like (Major domain)"/>
    <property type="match status" value="1"/>
</dbReference>
<dbReference type="RefSeq" id="WP_027288214.1">
    <property type="nucleotide sequence ID" value="NZ_NRRE01000022.1"/>
</dbReference>
<dbReference type="EMBL" id="NRRE01000022">
    <property type="protein sequence ID" value="MBK1697178.1"/>
    <property type="molecule type" value="Genomic_DNA"/>
</dbReference>
<dbReference type="PANTHER" id="PTHR43094:SF1">
    <property type="entry name" value="AMINOTRANSFERASE CLASS-III"/>
    <property type="match status" value="1"/>
</dbReference>
<evidence type="ECO:0000256" key="4">
    <source>
        <dbReference type="ARBA" id="ARBA00022679"/>
    </source>
</evidence>
<dbReference type="InterPro" id="IPR015421">
    <property type="entry name" value="PyrdxlP-dep_Trfase_major"/>
</dbReference>
<dbReference type="PANTHER" id="PTHR43094">
    <property type="entry name" value="AMINOTRANSFERASE"/>
    <property type="match status" value="1"/>
</dbReference>
<evidence type="ECO:0000256" key="1">
    <source>
        <dbReference type="ARBA" id="ARBA00001933"/>
    </source>
</evidence>
<evidence type="ECO:0000313" key="8">
    <source>
        <dbReference type="Proteomes" id="UP000778970"/>
    </source>
</evidence>
<dbReference type="InterPro" id="IPR015424">
    <property type="entry name" value="PyrdxlP-dep_Trfase"/>
</dbReference>
<dbReference type="NCBIfam" id="NF005685">
    <property type="entry name" value="PRK07483.1"/>
    <property type="match status" value="1"/>
</dbReference>
<keyword evidence="8" id="KW-1185">Reference proteome</keyword>
<evidence type="ECO:0000256" key="5">
    <source>
        <dbReference type="ARBA" id="ARBA00022898"/>
    </source>
</evidence>
<keyword evidence="3 7" id="KW-0032">Aminotransferase</keyword>
<evidence type="ECO:0000256" key="6">
    <source>
        <dbReference type="RuleBase" id="RU003560"/>
    </source>
</evidence>
<keyword evidence="4" id="KW-0808">Transferase</keyword>
<dbReference type="AlphaFoldDB" id="A0A934QHL5"/>
<evidence type="ECO:0000256" key="2">
    <source>
        <dbReference type="ARBA" id="ARBA00008954"/>
    </source>
</evidence>
<comment type="similarity">
    <text evidence="2 6">Belongs to the class-III pyridoxal-phosphate-dependent aminotransferase family.</text>
</comment>
<organism evidence="7 8">
    <name type="scientific">Rhodovibrio salinarum</name>
    <dbReference type="NCBI Taxonomy" id="1087"/>
    <lineage>
        <taxon>Bacteria</taxon>
        <taxon>Pseudomonadati</taxon>
        <taxon>Pseudomonadota</taxon>
        <taxon>Alphaproteobacteria</taxon>
        <taxon>Rhodospirillales</taxon>
        <taxon>Rhodovibrionaceae</taxon>
        <taxon>Rhodovibrio</taxon>
    </lineage>
</organism>
<dbReference type="FunFam" id="3.40.640.10:FF:000014">
    <property type="entry name" value="Adenosylmethionine-8-amino-7-oxononanoate aminotransferase, probable"/>
    <property type="match status" value="1"/>
</dbReference>
<keyword evidence="5 6" id="KW-0663">Pyridoxal phosphate</keyword>
<dbReference type="CDD" id="cd00610">
    <property type="entry name" value="OAT_like"/>
    <property type="match status" value="1"/>
</dbReference>
<sequence length="448" mass="47673">MTRILHRSTRQSYPIAVGGDGPYIIAQDGQRYLDASGGAAVSCLGHSRRDVIEAVQAQLDRLPYAHTAFFSNQPSEELAEHLTSRAPEGLEHVYFVSGGSEANETALKLARQAAVERGESQRTQIVARHQSYHGNTLGALGASGNPGRRALYGPLLADNVHFIDPCYAYRYQEAGESDLDYALRAADQLETKLQELGPETVLAFIAEPVVGATLGAVPAVEGYLKRIREICDRHGVTLILDEVMSGMGRTGTLYACRQDGVAPDLLTCAKGLGAGYQPVGAVLMSNAIYDAIANGSGAFQHGFTYIGHPTACAGALAVQRAIERDDLLANVIGQGDKLRADLTAHFGKHPHVGDIRGRGLFVGMELVADRATKAPFDPAEKLHARIKSAAFARGLVCYPNGGTADGTRGDHVLLAPPYILEDSHREELVEKLEAALADALGQVSGASA</sequence>
<evidence type="ECO:0000313" key="7">
    <source>
        <dbReference type="EMBL" id="MBK1697178.1"/>
    </source>
</evidence>
<evidence type="ECO:0000256" key="3">
    <source>
        <dbReference type="ARBA" id="ARBA00022576"/>
    </source>
</evidence>
<dbReference type="GO" id="GO:0008483">
    <property type="term" value="F:transaminase activity"/>
    <property type="evidence" value="ECO:0007669"/>
    <property type="project" value="UniProtKB-KW"/>
</dbReference>
<proteinExistence type="inferred from homology"/>
<dbReference type="Proteomes" id="UP000778970">
    <property type="component" value="Unassembled WGS sequence"/>
</dbReference>
<name>A0A934QHL5_9PROT</name>
<accession>A0A934QHL5</accession>
<dbReference type="InterPro" id="IPR015422">
    <property type="entry name" value="PyrdxlP-dep_Trfase_small"/>
</dbReference>
<dbReference type="InterPro" id="IPR049704">
    <property type="entry name" value="Aminotrans_3_PPA_site"/>
</dbReference>
<dbReference type="Pfam" id="PF00202">
    <property type="entry name" value="Aminotran_3"/>
    <property type="match status" value="1"/>
</dbReference>